<keyword evidence="2" id="KW-1133">Transmembrane helix</keyword>
<keyword evidence="2" id="KW-0812">Transmembrane</keyword>
<organism evidence="3 4">
    <name type="scientific">Phlebiopsis gigantea (strain 11061_1 CR5-6)</name>
    <name type="common">White-rot fungus</name>
    <name type="synonym">Peniophora gigantea</name>
    <dbReference type="NCBI Taxonomy" id="745531"/>
    <lineage>
        <taxon>Eukaryota</taxon>
        <taxon>Fungi</taxon>
        <taxon>Dikarya</taxon>
        <taxon>Basidiomycota</taxon>
        <taxon>Agaricomycotina</taxon>
        <taxon>Agaricomycetes</taxon>
        <taxon>Polyporales</taxon>
        <taxon>Phanerochaetaceae</taxon>
        <taxon>Phlebiopsis</taxon>
    </lineage>
</organism>
<protein>
    <recommendedName>
        <fullName evidence="5">Transmembrane protein</fullName>
    </recommendedName>
</protein>
<dbReference type="Proteomes" id="UP000053257">
    <property type="component" value="Unassembled WGS sequence"/>
</dbReference>
<keyword evidence="2" id="KW-0472">Membrane</keyword>
<evidence type="ECO:0000313" key="3">
    <source>
        <dbReference type="EMBL" id="KIP06802.1"/>
    </source>
</evidence>
<accession>A0A0C3S7K0</accession>
<feature type="region of interest" description="Disordered" evidence="1">
    <location>
        <begin position="169"/>
        <end position="188"/>
    </location>
</feature>
<keyword evidence="4" id="KW-1185">Reference proteome</keyword>
<evidence type="ECO:0000256" key="1">
    <source>
        <dbReference type="SAM" id="MobiDB-lite"/>
    </source>
</evidence>
<evidence type="ECO:0008006" key="5">
    <source>
        <dbReference type="Google" id="ProtNLM"/>
    </source>
</evidence>
<evidence type="ECO:0000313" key="4">
    <source>
        <dbReference type="Proteomes" id="UP000053257"/>
    </source>
</evidence>
<dbReference type="EMBL" id="KN840510">
    <property type="protein sequence ID" value="KIP06802.1"/>
    <property type="molecule type" value="Genomic_DNA"/>
</dbReference>
<feature type="transmembrane region" description="Helical" evidence="2">
    <location>
        <begin position="48"/>
        <end position="71"/>
    </location>
</feature>
<dbReference type="AlphaFoldDB" id="A0A0C3S7K0"/>
<sequence length="248" mass="27955">MASVLATIVHQPSGASMVTSTVSATEAPQPAVTGNQYDNNNGLRKISTIMPAFLIGFVCFLAIFLACGMYHSRRRRRMRQRFAFDDPVTEIIVAAQEAARQKKRKQRVSKPKLWEVDVKAADWERDLEALLPVAVELQHEPKPSPPPLSTGAPRARNWRRWFFEVLPRADQQPPPQPSATREMQQPPQQAQVAFIVSMPTPNRLRGQSSQEILLGTTQVPYRHDTDEDVDEPVNALARKLDEAIWISQ</sequence>
<gene>
    <name evidence="3" type="ORF">PHLGIDRAFT_128057</name>
</gene>
<evidence type="ECO:0000256" key="2">
    <source>
        <dbReference type="SAM" id="Phobius"/>
    </source>
</evidence>
<dbReference type="HOGENOM" id="CLU_1120495_0_0_1"/>
<reference evidence="3 4" key="1">
    <citation type="journal article" date="2014" name="PLoS Genet.">
        <title>Analysis of the Phlebiopsis gigantea genome, transcriptome and secretome provides insight into its pioneer colonization strategies of wood.</title>
        <authorList>
            <person name="Hori C."/>
            <person name="Ishida T."/>
            <person name="Igarashi K."/>
            <person name="Samejima M."/>
            <person name="Suzuki H."/>
            <person name="Master E."/>
            <person name="Ferreira P."/>
            <person name="Ruiz-Duenas F.J."/>
            <person name="Held B."/>
            <person name="Canessa P."/>
            <person name="Larrondo L.F."/>
            <person name="Schmoll M."/>
            <person name="Druzhinina I.S."/>
            <person name="Kubicek C.P."/>
            <person name="Gaskell J.A."/>
            <person name="Kersten P."/>
            <person name="St John F."/>
            <person name="Glasner J."/>
            <person name="Sabat G."/>
            <person name="Splinter BonDurant S."/>
            <person name="Syed K."/>
            <person name="Yadav J."/>
            <person name="Mgbeahuruike A.C."/>
            <person name="Kovalchuk A."/>
            <person name="Asiegbu F.O."/>
            <person name="Lackner G."/>
            <person name="Hoffmeister D."/>
            <person name="Rencoret J."/>
            <person name="Gutierrez A."/>
            <person name="Sun H."/>
            <person name="Lindquist E."/>
            <person name="Barry K."/>
            <person name="Riley R."/>
            <person name="Grigoriev I.V."/>
            <person name="Henrissat B."/>
            <person name="Kues U."/>
            <person name="Berka R.M."/>
            <person name="Martinez A.T."/>
            <person name="Covert S.F."/>
            <person name="Blanchette R.A."/>
            <person name="Cullen D."/>
        </authorList>
    </citation>
    <scope>NUCLEOTIDE SEQUENCE [LARGE SCALE GENOMIC DNA]</scope>
    <source>
        <strain evidence="3 4">11061_1 CR5-6</strain>
    </source>
</reference>
<feature type="compositionally biased region" description="Polar residues" evidence="1">
    <location>
        <begin position="178"/>
        <end position="188"/>
    </location>
</feature>
<dbReference type="OrthoDB" id="2801743at2759"/>
<name>A0A0C3S7K0_PHLG1</name>
<proteinExistence type="predicted"/>